<evidence type="ECO:0000256" key="3">
    <source>
        <dbReference type="ARBA" id="ARBA00022618"/>
    </source>
</evidence>
<comment type="subcellular location">
    <subcellularLocation>
        <location evidence="8">Cytoplasm</location>
    </subcellularLocation>
    <text evidence="8">Assembles at midcell at the inner surface of the cytoplasmic membrane.</text>
</comment>
<dbReference type="InterPro" id="IPR000158">
    <property type="entry name" value="Cell_div_FtsZ"/>
</dbReference>
<evidence type="ECO:0000313" key="14">
    <source>
        <dbReference type="EMBL" id="MBC8543813.1"/>
    </source>
</evidence>
<dbReference type="SUPFAM" id="SSF52490">
    <property type="entry name" value="Tubulin nucleotide-binding domain-like"/>
    <property type="match status" value="1"/>
</dbReference>
<keyword evidence="15" id="KW-1185">Reference proteome</keyword>
<comment type="function">
    <text evidence="8 10">Essential cell division protein that forms a contractile ring structure (Z ring) at the future cell division site. The regulation of the ring assembly controls the timing and the location of cell division. One of the functions of the FtsZ ring is to recruit other cell division proteins to the septum to produce a new cell wall between the dividing cells. Binds GTP and shows GTPase activity.</text>
</comment>
<keyword evidence="3 8" id="KW-0132">Cell division</keyword>
<evidence type="ECO:0000256" key="6">
    <source>
        <dbReference type="ARBA" id="ARBA00023210"/>
    </source>
</evidence>
<evidence type="ECO:0000256" key="7">
    <source>
        <dbReference type="ARBA" id="ARBA00023306"/>
    </source>
</evidence>
<dbReference type="AlphaFoldDB" id="A0A926I1V2"/>
<keyword evidence="7 8" id="KW-0131">Cell cycle</keyword>
<dbReference type="GO" id="GO:0005737">
    <property type="term" value="C:cytoplasm"/>
    <property type="evidence" value="ECO:0007669"/>
    <property type="project" value="UniProtKB-SubCell"/>
</dbReference>
<dbReference type="SMART" id="SM00865">
    <property type="entry name" value="Tubulin_C"/>
    <property type="match status" value="1"/>
</dbReference>
<dbReference type="EMBL" id="JACRSQ010000013">
    <property type="protein sequence ID" value="MBC8543813.1"/>
    <property type="molecule type" value="Genomic_DNA"/>
</dbReference>
<evidence type="ECO:0000259" key="12">
    <source>
        <dbReference type="SMART" id="SM00864"/>
    </source>
</evidence>
<feature type="binding site" evidence="8">
    <location>
        <position position="148"/>
    </location>
    <ligand>
        <name>GTP</name>
        <dbReference type="ChEBI" id="CHEBI:37565"/>
    </ligand>
</feature>
<dbReference type="GO" id="GO:0043093">
    <property type="term" value="P:FtsZ-dependent cytokinesis"/>
    <property type="evidence" value="ECO:0007669"/>
    <property type="project" value="UniProtKB-UniRule"/>
</dbReference>
<dbReference type="SMART" id="SM00864">
    <property type="entry name" value="Tubulin"/>
    <property type="match status" value="1"/>
</dbReference>
<evidence type="ECO:0000256" key="4">
    <source>
        <dbReference type="ARBA" id="ARBA00022741"/>
    </source>
</evidence>
<evidence type="ECO:0000313" key="15">
    <source>
        <dbReference type="Proteomes" id="UP000657006"/>
    </source>
</evidence>
<dbReference type="Gene3D" id="3.40.50.1440">
    <property type="entry name" value="Tubulin/FtsZ, GTPase domain"/>
    <property type="match status" value="1"/>
</dbReference>
<dbReference type="InterPro" id="IPR020805">
    <property type="entry name" value="Cell_div_FtsZ_CS"/>
</dbReference>
<evidence type="ECO:0000256" key="11">
    <source>
        <dbReference type="SAM" id="MobiDB-lite"/>
    </source>
</evidence>
<keyword evidence="2 8" id="KW-0963">Cytoplasm</keyword>
<evidence type="ECO:0000259" key="13">
    <source>
        <dbReference type="SMART" id="SM00865"/>
    </source>
</evidence>
<dbReference type="PANTHER" id="PTHR30314:SF3">
    <property type="entry name" value="MITOCHONDRIAL DIVISION PROTEIN FSZA"/>
    <property type="match status" value="1"/>
</dbReference>
<dbReference type="PROSITE" id="PS01134">
    <property type="entry name" value="FTSZ_1"/>
    <property type="match status" value="1"/>
</dbReference>
<dbReference type="InterPro" id="IPR024757">
    <property type="entry name" value="FtsZ_C"/>
</dbReference>
<evidence type="ECO:0000256" key="10">
    <source>
        <dbReference type="RuleBase" id="RU000631"/>
    </source>
</evidence>
<dbReference type="GO" id="GO:0000917">
    <property type="term" value="P:division septum assembly"/>
    <property type="evidence" value="ECO:0007669"/>
    <property type="project" value="UniProtKB-KW"/>
</dbReference>
<protein>
    <recommendedName>
        <fullName evidence="8 9">Cell division protein FtsZ</fullName>
    </recommendedName>
</protein>
<dbReference type="HAMAP" id="MF_00909">
    <property type="entry name" value="FtsZ"/>
    <property type="match status" value="1"/>
</dbReference>
<dbReference type="RefSeq" id="WP_249289761.1">
    <property type="nucleotide sequence ID" value="NZ_JACRSQ010000013.1"/>
</dbReference>
<dbReference type="InterPro" id="IPR037103">
    <property type="entry name" value="Tubulin/FtsZ-like_C"/>
</dbReference>
<reference evidence="14" key="1">
    <citation type="submission" date="2020-08" db="EMBL/GenBank/DDBJ databases">
        <title>Genome public.</title>
        <authorList>
            <person name="Liu C."/>
            <person name="Sun Q."/>
        </authorList>
    </citation>
    <scope>NUCLEOTIDE SEQUENCE</scope>
    <source>
        <strain evidence="14">NSJ-32</strain>
    </source>
</reference>
<dbReference type="InterPro" id="IPR018316">
    <property type="entry name" value="Tubulin/FtsZ_2-layer-sand-dom"/>
</dbReference>
<evidence type="ECO:0000256" key="9">
    <source>
        <dbReference type="NCBIfam" id="TIGR00065"/>
    </source>
</evidence>
<proteinExistence type="inferred from homology"/>
<feature type="compositionally biased region" description="Polar residues" evidence="11">
    <location>
        <begin position="374"/>
        <end position="385"/>
    </location>
</feature>
<evidence type="ECO:0000256" key="2">
    <source>
        <dbReference type="ARBA" id="ARBA00022490"/>
    </source>
</evidence>
<organism evidence="14 15">
    <name type="scientific">Bianquea renquensis</name>
    <dbReference type="NCBI Taxonomy" id="2763661"/>
    <lineage>
        <taxon>Bacteria</taxon>
        <taxon>Bacillati</taxon>
        <taxon>Bacillota</taxon>
        <taxon>Clostridia</taxon>
        <taxon>Eubacteriales</taxon>
        <taxon>Bianqueaceae</taxon>
        <taxon>Bianquea</taxon>
    </lineage>
</organism>
<comment type="subunit">
    <text evidence="8">Homodimer. Polymerizes to form a dynamic ring structure in a strictly GTP-dependent manner. Interacts directly with several other division proteins.</text>
</comment>
<dbReference type="PANTHER" id="PTHR30314">
    <property type="entry name" value="CELL DIVISION PROTEIN FTSZ-RELATED"/>
    <property type="match status" value="1"/>
</dbReference>
<feature type="domain" description="Tubulin/FtsZ GTPase" evidence="12">
    <location>
        <begin position="18"/>
        <end position="210"/>
    </location>
</feature>
<dbReference type="PRINTS" id="PR00423">
    <property type="entry name" value="CELLDVISFTSZ"/>
</dbReference>
<dbReference type="InterPro" id="IPR036525">
    <property type="entry name" value="Tubulin/FtsZ_GTPase_sf"/>
</dbReference>
<gene>
    <name evidence="8 14" type="primary">ftsZ</name>
    <name evidence="14" type="ORF">H8730_09665</name>
</gene>
<dbReference type="FunFam" id="3.40.50.1440:FF:000023">
    <property type="entry name" value="Cell division protein FtsZ"/>
    <property type="match status" value="1"/>
</dbReference>
<dbReference type="Gene3D" id="3.30.1330.20">
    <property type="entry name" value="Tubulin/FtsZ, C-terminal domain"/>
    <property type="match status" value="1"/>
</dbReference>
<feature type="binding site" evidence="8">
    <location>
        <begin position="113"/>
        <end position="115"/>
    </location>
    <ligand>
        <name>GTP</name>
        <dbReference type="ChEBI" id="CHEBI:37565"/>
    </ligand>
</feature>
<name>A0A926I1V2_9FIRM</name>
<evidence type="ECO:0000256" key="5">
    <source>
        <dbReference type="ARBA" id="ARBA00023134"/>
    </source>
</evidence>
<dbReference type="Proteomes" id="UP000657006">
    <property type="component" value="Unassembled WGS sequence"/>
</dbReference>
<dbReference type="SUPFAM" id="SSF55307">
    <property type="entry name" value="Tubulin C-terminal domain-like"/>
    <property type="match status" value="1"/>
</dbReference>
<keyword evidence="5 8" id="KW-0342">GTP-binding</keyword>
<feature type="binding site" evidence="8">
    <location>
        <position position="192"/>
    </location>
    <ligand>
        <name>GTP</name>
        <dbReference type="ChEBI" id="CHEBI:37565"/>
    </ligand>
</feature>
<dbReference type="CDD" id="cd02201">
    <property type="entry name" value="FtsZ_type1"/>
    <property type="match status" value="1"/>
</dbReference>
<keyword evidence="6 8" id="KW-0717">Septation</keyword>
<dbReference type="InterPro" id="IPR003008">
    <property type="entry name" value="Tubulin_FtsZ_GTPase"/>
</dbReference>
<dbReference type="InterPro" id="IPR008280">
    <property type="entry name" value="Tub_FtsZ_C"/>
</dbReference>
<feature type="binding site" evidence="8">
    <location>
        <position position="144"/>
    </location>
    <ligand>
        <name>GTP</name>
        <dbReference type="ChEBI" id="CHEBI:37565"/>
    </ligand>
</feature>
<dbReference type="GO" id="GO:0032153">
    <property type="term" value="C:cell division site"/>
    <property type="evidence" value="ECO:0007669"/>
    <property type="project" value="UniProtKB-UniRule"/>
</dbReference>
<dbReference type="NCBIfam" id="TIGR00065">
    <property type="entry name" value="ftsZ"/>
    <property type="match status" value="1"/>
</dbReference>
<evidence type="ECO:0000256" key="1">
    <source>
        <dbReference type="ARBA" id="ARBA00009690"/>
    </source>
</evidence>
<keyword evidence="4 8" id="KW-0547">Nucleotide-binding</keyword>
<comment type="caution">
    <text evidence="14">The sequence shown here is derived from an EMBL/GenBank/DDBJ whole genome shotgun (WGS) entry which is preliminary data.</text>
</comment>
<feature type="region of interest" description="Disordered" evidence="11">
    <location>
        <begin position="331"/>
        <end position="425"/>
    </location>
</feature>
<feature type="binding site" evidence="8">
    <location>
        <begin position="26"/>
        <end position="30"/>
    </location>
    <ligand>
        <name>GTP</name>
        <dbReference type="ChEBI" id="CHEBI:37565"/>
    </ligand>
</feature>
<dbReference type="PROSITE" id="PS01135">
    <property type="entry name" value="FTSZ_2"/>
    <property type="match status" value="1"/>
</dbReference>
<dbReference type="InterPro" id="IPR045061">
    <property type="entry name" value="FtsZ/CetZ"/>
</dbReference>
<accession>A0A926I1V2</accession>
<comment type="similarity">
    <text evidence="1 8 10">Belongs to the FtsZ family.</text>
</comment>
<dbReference type="Pfam" id="PF12327">
    <property type="entry name" value="FtsZ_C"/>
    <property type="match status" value="1"/>
</dbReference>
<dbReference type="GO" id="GO:0003924">
    <property type="term" value="F:GTPase activity"/>
    <property type="evidence" value="ECO:0007669"/>
    <property type="project" value="UniProtKB-UniRule"/>
</dbReference>
<dbReference type="GO" id="GO:0005525">
    <property type="term" value="F:GTP binding"/>
    <property type="evidence" value="ECO:0007669"/>
    <property type="project" value="UniProtKB-UniRule"/>
</dbReference>
<feature type="domain" description="Tubulin/FtsZ 2-layer sandwich" evidence="13">
    <location>
        <begin position="212"/>
        <end position="329"/>
    </location>
</feature>
<feature type="compositionally biased region" description="Basic and acidic residues" evidence="11">
    <location>
        <begin position="386"/>
        <end position="409"/>
    </location>
</feature>
<dbReference type="Pfam" id="PF00091">
    <property type="entry name" value="Tubulin"/>
    <property type="match status" value="1"/>
</dbReference>
<evidence type="ECO:0000256" key="8">
    <source>
        <dbReference type="HAMAP-Rule" id="MF_00909"/>
    </source>
</evidence>
<sequence length="425" mass="45505">MLEFDVNDTMDTGDGNAQIKVIGVGGGGNNAVDRMIQDNLQGAEFLIINTDKQVLFRSKAPNKLLIGEKLTRGLGAGARPEIGQKAAEESAEEIKKAVAGADMVFITAGMGGGTGTGAAPVVARIAKELGILTVGVVTKPFRFEGAKKMRAAEAGIEQLGQNVDTLIAISNDRLLDVADKRTTMQDAFRMADNVLRQGVQGISDLIYRPGVINLDFADVKTIMENKGIAHMGIGRAQGDDKAETAAKMAISSPLLDTTINGARGVLINVCGGPDLGLLEVTTVPDLISEFVDPDAEIIFGTSIDDTLEDEVIVTVIATDFESETAMLRDQAKSVEKSAAKSSQPEKAAPKPQAKQSYTSYDEEEPVTESHESRGTSSGASYGTTHSQREDTRQEEYRAHNNQADSKEAIDIPIDIPVFLQRRKRR</sequence>
<dbReference type="GO" id="GO:0051258">
    <property type="term" value="P:protein polymerization"/>
    <property type="evidence" value="ECO:0007669"/>
    <property type="project" value="UniProtKB-UniRule"/>
</dbReference>